<dbReference type="SMART" id="SM00717">
    <property type="entry name" value="SANT"/>
    <property type="match status" value="2"/>
</dbReference>
<reference evidence="8" key="1">
    <citation type="journal article" date="2020" name="Fungal Divers.">
        <title>Resolving the Mortierellaceae phylogeny through synthesis of multi-gene phylogenetics and phylogenomics.</title>
        <authorList>
            <person name="Vandepol N."/>
            <person name="Liber J."/>
            <person name="Desiro A."/>
            <person name="Na H."/>
            <person name="Kennedy M."/>
            <person name="Barry K."/>
            <person name="Grigoriev I.V."/>
            <person name="Miller A.N."/>
            <person name="O'Donnell K."/>
            <person name="Stajich J.E."/>
            <person name="Bonito G."/>
        </authorList>
    </citation>
    <scope>NUCLEOTIDE SEQUENCE</scope>
    <source>
        <strain evidence="8">NRRL 2769</strain>
    </source>
</reference>
<feature type="compositionally biased region" description="Low complexity" evidence="5">
    <location>
        <begin position="558"/>
        <end position="572"/>
    </location>
</feature>
<evidence type="ECO:0000256" key="5">
    <source>
        <dbReference type="SAM" id="MobiDB-lite"/>
    </source>
</evidence>
<name>A0A9P6N479_9FUNG</name>
<accession>A0A9P6N479</accession>
<evidence type="ECO:0000256" key="4">
    <source>
        <dbReference type="ARBA" id="ARBA00023242"/>
    </source>
</evidence>
<feature type="region of interest" description="Disordered" evidence="5">
    <location>
        <begin position="631"/>
        <end position="662"/>
    </location>
</feature>
<evidence type="ECO:0000256" key="2">
    <source>
        <dbReference type="ARBA" id="ARBA00023125"/>
    </source>
</evidence>
<dbReference type="Gene3D" id="1.10.10.60">
    <property type="entry name" value="Homeodomain-like"/>
    <property type="match status" value="2"/>
</dbReference>
<feature type="compositionally biased region" description="Polar residues" evidence="5">
    <location>
        <begin position="575"/>
        <end position="585"/>
    </location>
</feature>
<organism evidence="8 9">
    <name type="scientific">Entomortierella chlamydospora</name>
    <dbReference type="NCBI Taxonomy" id="101097"/>
    <lineage>
        <taxon>Eukaryota</taxon>
        <taxon>Fungi</taxon>
        <taxon>Fungi incertae sedis</taxon>
        <taxon>Mucoromycota</taxon>
        <taxon>Mortierellomycotina</taxon>
        <taxon>Mortierellomycetes</taxon>
        <taxon>Mortierellales</taxon>
        <taxon>Mortierellaceae</taxon>
        <taxon>Entomortierella</taxon>
    </lineage>
</organism>
<evidence type="ECO:0000256" key="3">
    <source>
        <dbReference type="ARBA" id="ARBA00023163"/>
    </source>
</evidence>
<dbReference type="InterPro" id="IPR017930">
    <property type="entry name" value="Myb_dom"/>
</dbReference>
<dbReference type="GO" id="GO:0001006">
    <property type="term" value="F:RNA polymerase III type 3 promoter sequence-specific DNA binding"/>
    <property type="evidence" value="ECO:0007669"/>
    <property type="project" value="TreeGrafter"/>
</dbReference>
<keyword evidence="1" id="KW-0805">Transcription regulation</keyword>
<dbReference type="AlphaFoldDB" id="A0A9P6N479"/>
<comment type="caution">
    <text evidence="8">The sequence shown here is derived from an EMBL/GenBank/DDBJ whole genome shotgun (WGS) entry which is preliminary data.</text>
</comment>
<evidence type="ECO:0000313" key="9">
    <source>
        <dbReference type="Proteomes" id="UP000703661"/>
    </source>
</evidence>
<sequence length="775" mass="85050">MCESSCANEEFQRVPIVVTSAEHDLKIQDSPEQRLQFNLMSWSSFEVENEWASDVSASDSDANTRDRSIYSSGPEYEPAIASTSTGISCRSREKKRKLEHEWDIDPYEYGWDSSSETGGFSSPSAFEVASTSVKAQPTPGLYASSPLGDFVGKLDDPRIWSATDAHKPPKLVHPYNENNGRSSTLEDAPIQSLVCALGQSQLGSDKLDGIDNEEMVMRYTTLVDGTSETPKETSKKQRKKCAPRNKATDKMSIRSGRWTAAEDKALIQGVFDYLSSRGLEPQPPSHLPTEQELDTSERTAQDASAILTIANLQSARPSVGHLVERQSQCLCWGDSSHEHDCLGVAGSDVELLDSIVDVSYVANGEDTFEDIAATSNYLELNPHSDSILPHHRRGVHHWAMSPALFSPLVPPQLREISFVPILTGHTGANRQIDVFWQPHFQLNPVSHFHGGSCETTNIGFQQLGRRSQRLSRLPSPSKNPGLGISDGSPLFDGTITQISCPLGYQQPQQELFPFNRYDKNSYPQQHHYQHQGYCGYQGFFGHNHSHPSTVLSLPITPPFSASPSASPQTSVPEPTMSSDTSSPQVPFTTCDPHAFDCSSNTTSKNIHLVKLITARDVPGGDTDHGVQVVSRQTTKSVASGPVKPCSTSPAFTPLPASQRETPKTREAYITAISRAMSLCPWSVIASHVVPGRTGVQAQARWSEALDPQVKKGPWTAEEDALLLKGVQQSEKCWIWIADGIPGRTQRQCRTRWVQISSRQERNAAAMARATGKTGS</sequence>
<evidence type="ECO:0000259" key="6">
    <source>
        <dbReference type="PROSITE" id="PS50090"/>
    </source>
</evidence>
<dbReference type="GO" id="GO:0019185">
    <property type="term" value="C:snRNA-activating protein complex"/>
    <property type="evidence" value="ECO:0007669"/>
    <property type="project" value="TreeGrafter"/>
</dbReference>
<dbReference type="GO" id="GO:0000978">
    <property type="term" value="F:RNA polymerase II cis-regulatory region sequence-specific DNA binding"/>
    <property type="evidence" value="ECO:0007669"/>
    <property type="project" value="TreeGrafter"/>
</dbReference>
<evidence type="ECO:0000256" key="1">
    <source>
        <dbReference type="ARBA" id="ARBA00023015"/>
    </source>
</evidence>
<evidence type="ECO:0000313" key="8">
    <source>
        <dbReference type="EMBL" id="KAG0024563.1"/>
    </source>
</evidence>
<keyword evidence="2" id="KW-0238">DNA-binding</keyword>
<dbReference type="PROSITE" id="PS51294">
    <property type="entry name" value="HTH_MYB"/>
    <property type="match status" value="1"/>
</dbReference>
<dbReference type="InterPro" id="IPR051575">
    <property type="entry name" value="Myb-like_DNA-bd"/>
</dbReference>
<dbReference type="GO" id="GO:0042796">
    <property type="term" value="P:snRNA transcription by RNA polymerase III"/>
    <property type="evidence" value="ECO:0007669"/>
    <property type="project" value="TreeGrafter"/>
</dbReference>
<evidence type="ECO:0000259" key="7">
    <source>
        <dbReference type="PROSITE" id="PS51294"/>
    </source>
</evidence>
<feature type="region of interest" description="Disordered" evidence="5">
    <location>
        <begin position="224"/>
        <end position="252"/>
    </location>
</feature>
<dbReference type="Pfam" id="PF00249">
    <property type="entry name" value="Myb_DNA-binding"/>
    <property type="match status" value="1"/>
</dbReference>
<keyword evidence="9" id="KW-1185">Reference proteome</keyword>
<proteinExistence type="predicted"/>
<dbReference type="InterPro" id="IPR001005">
    <property type="entry name" value="SANT/Myb"/>
</dbReference>
<protein>
    <submittedName>
        <fullName evidence="8">Uncharacterized protein</fullName>
    </submittedName>
</protein>
<dbReference type="GO" id="GO:0042795">
    <property type="term" value="P:snRNA transcription by RNA polymerase II"/>
    <property type="evidence" value="ECO:0007669"/>
    <property type="project" value="TreeGrafter"/>
</dbReference>
<feature type="region of interest" description="Disordered" evidence="5">
    <location>
        <begin position="557"/>
        <end position="585"/>
    </location>
</feature>
<feature type="domain" description="Myb-like" evidence="6">
    <location>
        <begin position="706"/>
        <end position="756"/>
    </location>
</feature>
<dbReference type="PROSITE" id="PS50090">
    <property type="entry name" value="MYB_LIKE"/>
    <property type="match status" value="1"/>
</dbReference>
<feature type="region of interest" description="Disordered" evidence="5">
    <location>
        <begin position="277"/>
        <end position="296"/>
    </location>
</feature>
<dbReference type="CDD" id="cd00167">
    <property type="entry name" value="SANT"/>
    <property type="match status" value="1"/>
</dbReference>
<feature type="region of interest" description="Disordered" evidence="5">
    <location>
        <begin position="53"/>
        <end position="76"/>
    </location>
</feature>
<dbReference type="EMBL" id="JAAAID010000013">
    <property type="protein sequence ID" value="KAG0024563.1"/>
    <property type="molecule type" value="Genomic_DNA"/>
</dbReference>
<dbReference type="PANTHER" id="PTHR46621">
    <property type="entry name" value="SNRNA-ACTIVATING PROTEIN COMPLEX SUBUNIT 4"/>
    <property type="match status" value="1"/>
</dbReference>
<keyword evidence="4" id="KW-0539">Nucleus</keyword>
<gene>
    <name evidence="8" type="ORF">BGZ80_001320</name>
</gene>
<dbReference type="PANTHER" id="PTHR46621:SF1">
    <property type="entry name" value="SNRNA-ACTIVATING PROTEIN COMPLEX SUBUNIT 4"/>
    <property type="match status" value="1"/>
</dbReference>
<dbReference type="SUPFAM" id="SSF46689">
    <property type="entry name" value="Homeodomain-like"/>
    <property type="match status" value="1"/>
</dbReference>
<dbReference type="Proteomes" id="UP000703661">
    <property type="component" value="Unassembled WGS sequence"/>
</dbReference>
<feature type="domain" description="HTH myb-type" evidence="7">
    <location>
        <begin position="706"/>
        <end position="760"/>
    </location>
</feature>
<keyword evidence="3" id="KW-0804">Transcription</keyword>
<dbReference type="InterPro" id="IPR009057">
    <property type="entry name" value="Homeodomain-like_sf"/>
</dbReference>